<dbReference type="GO" id="GO:0016791">
    <property type="term" value="F:phosphatase activity"/>
    <property type="evidence" value="ECO:0007669"/>
    <property type="project" value="TreeGrafter"/>
</dbReference>
<dbReference type="InterPro" id="IPR029033">
    <property type="entry name" value="His_PPase_superfam"/>
</dbReference>
<dbReference type="PANTHER" id="PTHR48100:SF51">
    <property type="entry name" value="PHOSPHOGLYCERATE MUTASE"/>
    <property type="match status" value="1"/>
</dbReference>
<evidence type="ECO:0000313" key="2">
    <source>
        <dbReference type="Proteomes" id="UP000249432"/>
    </source>
</evidence>
<dbReference type="SMART" id="SM00855">
    <property type="entry name" value="PGAM"/>
    <property type="match status" value="1"/>
</dbReference>
<dbReference type="AlphaFoldDB" id="A0A2W5SV15"/>
<protein>
    <recommendedName>
        <fullName evidence="3">Histidine phosphatase family protein</fullName>
    </recommendedName>
</protein>
<dbReference type="GO" id="GO:0005737">
    <property type="term" value="C:cytoplasm"/>
    <property type="evidence" value="ECO:0007669"/>
    <property type="project" value="TreeGrafter"/>
</dbReference>
<gene>
    <name evidence="1" type="ORF">DI525_06260</name>
</gene>
<dbReference type="InterPro" id="IPR013078">
    <property type="entry name" value="His_Pase_superF_clade-1"/>
</dbReference>
<evidence type="ECO:0000313" key="1">
    <source>
        <dbReference type="EMBL" id="PZR04643.1"/>
    </source>
</evidence>
<dbReference type="Proteomes" id="UP000249432">
    <property type="component" value="Unassembled WGS sequence"/>
</dbReference>
<dbReference type="InterPro" id="IPR050275">
    <property type="entry name" value="PGM_Phosphatase"/>
</dbReference>
<dbReference type="EMBL" id="QFRA01000014">
    <property type="protein sequence ID" value="PZR04643.1"/>
    <property type="molecule type" value="Genomic_DNA"/>
</dbReference>
<proteinExistence type="predicted"/>
<dbReference type="PANTHER" id="PTHR48100">
    <property type="entry name" value="BROAD-SPECIFICITY PHOSPHATASE YOR283W-RELATED"/>
    <property type="match status" value="1"/>
</dbReference>
<dbReference type="Pfam" id="PF00300">
    <property type="entry name" value="His_Phos_1"/>
    <property type="match status" value="1"/>
</dbReference>
<reference evidence="1 2" key="1">
    <citation type="submission" date="2017-08" db="EMBL/GenBank/DDBJ databases">
        <title>Infants hospitalized years apart are colonized by the same room-sourced microbial strains.</title>
        <authorList>
            <person name="Brooks B."/>
            <person name="Olm M.R."/>
            <person name="Firek B.A."/>
            <person name="Baker R."/>
            <person name="Thomas B.C."/>
            <person name="Morowitz M.J."/>
            <person name="Banfield J.F."/>
        </authorList>
    </citation>
    <scope>NUCLEOTIDE SEQUENCE [LARGE SCALE GENOMIC DNA]</scope>
    <source>
        <strain evidence="1">S2_003_000_R1_3</strain>
    </source>
</reference>
<sequence>MSTIVHLVRHGEVFNPDRILYGRLPGYHLSDRGRVMASMCARAFMDHDVTVVKASPLVRAQETAEPFQKVTGVDIAIDDDLIEAGNELEGHRIKGWRSQLWNPKLWHHLTEPMQPSWGEPYQDICDRMWVAVGRVRNEARGHEAVLVSHQLPIVMVQRDYAGKALAHNPAVRQCSLASVTSLIFDDDAGVSAGADDSAASSVRAQVSDLVYSEPAQGV</sequence>
<dbReference type="SUPFAM" id="SSF53254">
    <property type="entry name" value="Phosphoglycerate mutase-like"/>
    <property type="match status" value="1"/>
</dbReference>
<accession>A0A2W5SV15</accession>
<dbReference type="CDD" id="cd07067">
    <property type="entry name" value="HP_PGM_like"/>
    <property type="match status" value="1"/>
</dbReference>
<organism evidence="1 2">
    <name type="scientific">Corynebacterium kroppenstedtii</name>
    <dbReference type="NCBI Taxonomy" id="161879"/>
    <lineage>
        <taxon>Bacteria</taxon>
        <taxon>Bacillati</taxon>
        <taxon>Actinomycetota</taxon>
        <taxon>Actinomycetes</taxon>
        <taxon>Mycobacteriales</taxon>
        <taxon>Corynebacteriaceae</taxon>
        <taxon>Corynebacterium</taxon>
    </lineage>
</organism>
<evidence type="ECO:0008006" key="3">
    <source>
        <dbReference type="Google" id="ProtNLM"/>
    </source>
</evidence>
<dbReference type="RefSeq" id="WP_303734904.1">
    <property type="nucleotide sequence ID" value="NZ_CAKZHK010000013.1"/>
</dbReference>
<name>A0A2W5SV15_9CORY</name>
<comment type="caution">
    <text evidence="1">The sequence shown here is derived from an EMBL/GenBank/DDBJ whole genome shotgun (WGS) entry which is preliminary data.</text>
</comment>
<dbReference type="Gene3D" id="3.40.50.1240">
    <property type="entry name" value="Phosphoglycerate mutase-like"/>
    <property type="match status" value="1"/>
</dbReference>